<name>A0A662ZK43_9GAMM</name>
<gene>
    <name evidence="1" type="ORF">SAMN02910344_01767</name>
</gene>
<reference evidence="1 2" key="1">
    <citation type="submission" date="2016-10" db="EMBL/GenBank/DDBJ databases">
        <authorList>
            <person name="Varghese N."/>
            <person name="Submissions S."/>
        </authorList>
    </citation>
    <scope>NUCLEOTIDE SEQUENCE [LARGE SCALE GENOMIC DNA]</scope>
    <source>
        <strain evidence="1 2">DSM 1361</strain>
    </source>
</reference>
<accession>A0A662ZK43</accession>
<protein>
    <submittedName>
        <fullName evidence="1">Uncharacterized protein</fullName>
    </submittedName>
</protein>
<dbReference type="RefSeq" id="WP_177178549.1">
    <property type="nucleotide sequence ID" value="NZ_FOXF01000038.1"/>
</dbReference>
<dbReference type="Proteomes" id="UP000243745">
    <property type="component" value="Unassembled WGS sequence"/>
</dbReference>
<proteinExistence type="predicted"/>
<dbReference type="AlphaFoldDB" id="A0A662ZK43"/>
<keyword evidence="2" id="KW-1185">Reference proteome</keyword>
<evidence type="ECO:0000313" key="2">
    <source>
        <dbReference type="Proteomes" id="UP000243745"/>
    </source>
</evidence>
<sequence>MNNADPTVLWKEKKEELKREGIKNPVIDRMIDSYFKYLKFPLEYQ</sequence>
<evidence type="ECO:0000313" key="1">
    <source>
        <dbReference type="EMBL" id="SFP57445.1"/>
    </source>
</evidence>
<dbReference type="EMBL" id="FOXF01000038">
    <property type="protein sequence ID" value="SFP57445.1"/>
    <property type="molecule type" value="Genomic_DNA"/>
</dbReference>
<organism evidence="1 2">
    <name type="scientific">Ruminobacter amylophilus</name>
    <dbReference type="NCBI Taxonomy" id="867"/>
    <lineage>
        <taxon>Bacteria</taxon>
        <taxon>Pseudomonadati</taxon>
        <taxon>Pseudomonadota</taxon>
        <taxon>Gammaproteobacteria</taxon>
        <taxon>Aeromonadales</taxon>
        <taxon>Succinivibrionaceae</taxon>
        <taxon>Ruminobacter</taxon>
    </lineage>
</organism>